<evidence type="ECO:0000313" key="2">
    <source>
        <dbReference type="EMBL" id="UWP95540.1"/>
    </source>
</evidence>
<dbReference type="InterPro" id="IPR000182">
    <property type="entry name" value="GNAT_dom"/>
</dbReference>
<dbReference type="InterPro" id="IPR016181">
    <property type="entry name" value="Acyl_CoA_acyltransferase"/>
</dbReference>
<accession>A0A9Q9HDX5</accession>
<dbReference type="Gene3D" id="3.40.630.30">
    <property type="match status" value="1"/>
</dbReference>
<dbReference type="RefSeq" id="WP_259793376.1">
    <property type="nucleotide sequence ID" value="NZ_CP080776.1"/>
</dbReference>
<feature type="domain" description="N-acetyltransferase" evidence="1">
    <location>
        <begin position="1"/>
        <end position="150"/>
    </location>
</feature>
<sequence>MTPRLASAEDAKWILELIQRVFAEHDGRIDPPSSMHRMGLADVERQIAEGEVWVINRAACLFLTPLPDALYLSKLAVIAKARGKGVARKLVEQAGIRAIALGKPCLRLKTRVELSQNHTAFRALGFDEVGASSHPGFDRPTSLSFEKRLIS</sequence>
<dbReference type="AlphaFoldDB" id="A0A9Q9HDX5"/>
<dbReference type="SUPFAM" id="SSF55729">
    <property type="entry name" value="Acyl-CoA N-acyltransferases (Nat)"/>
    <property type="match status" value="1"/>
</dbReference>
<protein>
    <submittedName>
        <fullName evidence="2">GNAT family N-acetyltransferase</fullName>
    </submittedName>
</protein>
<dbReference type="CDD" id="cd04301">
    <property type="entry name" value="NAT_SF"/>
    <property type="match status" value="1"/>
</dbReference>
<dbReference type="PROSITE" id="PS51186">
    <property type="entry name" value="GNAT"/>
    <property type="match status" value="1"/>
</dbReference>
<proteinExistence type="predicted"/>
<dbReference type="GO" id="GO:0016747">
    <property type="term" value="F:acyltransferase activity, transferring groups other than amino-acyl groups"/>
    <property type="evidence" value="ECO:0007669"/>
    <property type="project" value="InterPro"/>
</dbReference>
<dbReference type="Proteomes" id="UP001057991">
    <property type="component" value="Chromosome"/>
</dbReference>
<dbReference type="EMBL" id="CP080776">
    <property type="protein sequence ID" value="UWP95540.1"/>
    <property type="molecule type" value="Genomic_DNA"/>
</dbReference>
<name>A0A9Q9HDX5_9RHOB</name>
<evidence type="ECO:0000313" key="3">
    <source>
        <dbReference type="Proteomes" id="UP001057991"/>
    </source>
</evidence>
<evidence type="ECO:0000259" key="1">
    <source>
        <dbReference type="PROSITE" id="PS51186"/>
    </source>
</evidence>
<dbReference type="Pfam" id="PF13508">
    <property type="entry name" value="Acetyltransf_7"/>
    <property type="match status" value="1"/>
</dbReference>
<reference evidence="2" key="1">
    <citation type="submission" date="2021-08" db="EMBL/GenBank/DDBJ databases">
        <authorList>
            <person name="Nwanade C."/>
            <person name="Wang M."/>
            <person name="Masoudi A."/>
            <person name="Yu Z."/>
            <person name="Liu J."/>
        </authorList>
    </citation>
    <scope>NUCLEOTIDE SEQUENCE</scope>
    <source>
        <strain evidence="2">S056</strain>
    </source>
</reference>
<gene>
    <name evidence="2" type="ORF">K3X48_00565</name>
</gene>
<organism evidence="2 3">
    <name type="scientific">Aliiroseovarius crassostreae</name>
    <dbReference type="NCBI Taxonomy" id="154981"/>
    <lineage>
        <taxon>Bacteria</taxon>
        <taxon>Pseudomonadati</taxon>
        <taxon>Pseudomonadota</taxon>
        <taxon>Alphaproteobacteria</taxon>
        <taxon>Rhodobacterales</taxon>
        <taxon>Paracoccaceae</taxon>
        <taxon>Aliiroseovarius</taxon>
    </lineage>
</organism>